<dbReference type="EMBL" id="PXYT01000065">
    <property type="protein sequence ID" value="PSR24898.1"/>
    <property type="molecule type" value="Genomic_DNA"/>
</dbReference>
<organism evidence="2 3">
    <name type="scientific">Sulfobacillus benefaciens</name>
    <dbReference type="NCBI Taxonomy" id="453960"/>
    <lineage>
        <taxon>Bacteria</taxon>
        <taxon>Bacillati</taxon>
        <taxon>Bacillota</taxon>
        <taxon>Clostridia</taxon>
        <taxon>Eubacteriales</taxon>
        <taxon>Clostridiales Family XVII. Incertae Sedis</taxon>
        <taxon>Sulfobacillus</taxon>
    </lineage>
</organism>
<proteinExistence type="predicted"/>
<feature type="region of interest" description="Disordered" evidence="1">
    <location>
        <begin position="282"/>
        <end position="304"/>
    </location>
</feature>
<reference evidence="2 3" key="1">
    <citation type="journal article" date="2014" name="BMC Genomics">
        <title>Comparison of environmental and isolate Sulfobacillus genomes reveals diverse carbon, sulfur, nitrogen, and hydrogen metabolisms.</title>
        <authorList>
            <person name="Justice N.B."/>
            <person name="Norman A."/>
            <person name="Brown C.T."/>
            <person name="Singh A."/>
            <person name="Thomas B.C."/>
            <person name="Banfield J.F."/>
        </authorList>
    </citation>
    <scope>NUCLEOTIDE SEQUENCE [LARGE SCALE GENOMIC DNA]</scope>
    <source>
        <strain evidence="2">AMDSBA1</strain>
    </source>
</reference>
<evidence type="ECO:0000313" key="2">
    <source>
        <dbReference type="EMBL" id="PSR24898.1"/>
    </source>
</evidence>
<accession>A0A2T2WRP0</accession>
<protein>
    <submittedName>
        <fullName evidence="2">Uncharacterized protein</fullName>
    </submittedName>
</protein>
<dbReference type="Proteomes" id="UP000242699">
    <property type="component" value="Unassembled WGS sequence"/>
</dbReference>
<name>A0A2T2WRP0_9FIRM</name>
<dbReference type="AlphaFoldDB" id="A0A2T2WRP0"/>
<sequence>MSHEWTQPLSSTQQTALIAQTSACLRRLRNLHQNIRDIQQNWRRHFLNVSGHPAPSQAPALSRLRKMIDDCATHLVHAELHALFDPAIRHWKQVFDHTVSIDTLSPALDALQGLIDHVQSLRANQWPDPPFLPTYQAFYALTRRYHHSVLHHLENAQVSPTTLRVWQTRQWDAATDWWNCFRATEALDRHWSSVIEALAAHQRDWPTCCQTFTNPQYPKAVRAMIIQLDKNPKRFRAIMGLLLGSHAVPDAREWLNRHAQQFPDGFSAVVWTHYLANTAPAHQTSHSSFSREDPETPSESTPSVKGLDARIDHILSQEPWPLPSARLDVLRERCQFWIDTLHSQSCHSTGRWMAHAYYGRVFPILGLTLYGNASAFHDWGRVEIETDSSVFAFPIALAIAIPLEDSRILLAYSWVLAWIASVQRHGVRWTVQDVLLAPPRGTAYFRSRISQAKVRSFRSYASRWRLSRPASSSLSAERHVRPHPVRGHIHWVRPGYLVPTGAGRQTLRLCDSGVHTGVPFQCGS</sequence>
<comment type="caution">
    <text evidence="2">The sequence shown here is derived from an EMBL/GenBank/DDBJ whole genome shotgun (WGS) entry which is preliminary data.</text>
</comment>
<evidence type="ECO:0000256" key="1">
    <source>
        <dbReference type="SAM" id="MobiDB-lite"/>
    </source>
</evidence>
<gene>
    <name evidence="2" type="ORF">C7B43_18060</name>
</gene>
<evidence type="ECO:0000313" key="3">
    <source>
        <dbReference type="Proteomes" id="UP000242699"/>
    </source>
</evidence>